<dbReference type="Gene3D" id="2.120.10.80">
    <property type="entry name" value="Kelch-type beta propeller"/>
    <property type="match status" value="1"/>
</dbReference>
<evidence type="ECO:0000313" key="2">
    <source>
        <dbReference type="EMBL" id="CAG9322507.1"/>
    </source>
</evidence>
<dbReference type="EMBL" id="CAJZBQ010000032">
    <property type="protein sequence ID" value="CAG9322507.1"/>
    <property type="molecule type" value="Genomic_DNA"/>
</dbReference>
<evidence type="ECO:0000256" key="1">
    <source>
        <dbReference type="SAM" id="MobiDB-lite"/>
    </source>
</evidence>
<evidence type="ECO:0000313" key="3">
    <source>
        <dbReference type="Proteomes" id="UP001162131"/>
    </source>
</evidence>
<dbReference type="SUPFAM" id="SSF117281">
    <property type="entry name" value="Kelch motif"/>
    <property type="match status" value="1"/>
</dbReference>
<comment type="caution">
    <text evidence="2">The sequence shown here is derived from an EMBL/GenBank/DDBJ whole genome shotgun (WGS) entry which is preliminary data.</text>
</comment>
<reference evidence="2" key="1">
    <citation type="submission" date="2021-09" db="EMBL/GenBank/DDBJ databases">
        <authorList>
            <consortium name="AG Swart"/>
            <person name="Singh M."/>
            <person name="Singh A."/>
            <person name="Seah K."/>
            <person name="Emmerich C."/>
        </authorList>
    </citation>
    <scope>NUCLEOTIDE SEQUENCE</scope>
    <source>
        <strain evidence="2">ATCC30299</strain>
    </source>
</reference>
<dbReference type="AlphaFoldDB" id="A0AAU9J8F1"/>
<dbReference type="InterPro" id="IPR015915">
    <property type="entry name" value="Kelch-typ_b-propeller"/>
</dbReference>
<accession>A0AAU9J8F1</accession>
<proteinExistence type="predicted"/>
<organism evidence="2 3">
    <name type="scientific">Blepharisma stoltei</name>
    <dbReference type="NCBI Taxonomy" id="1481888"/>
    <lineage>
        <taxon>Eukaryota</taxon>
        <taxon>Sar</taxon>
        <taxon>Alveolata</taxon>
        <taxon>Ciliophora</taxon>
        <taxon>Postciliodesmatophora</taxon>
        <taxon>Heterotrichea</taxon>
        <taxon>Heterotrichida</taxon>
        <taxon>Blepharismidae</taxon>
        <taxon>Blepharisma</taxon>
    </lineage>
</organism>
<sequence>MGCANTKHIIVPSSKNSTPKWSEKHQPPKITALNRTTDIEETMIVIPIWPNSLMQINIVTLTPTLISISHEIYGECGITPLKENQIMLAGGINCLNNEEVASVLIIDLKTIQVTICENMPYPKRRMRLIEKRDTNEVFCIGGNRQIFNFNSYEIAYNRSFLKYSIDLNKWEELEDIPIGVEYPGAYILGHLVFVTGGARVESGDLQTIDLIQIYDLSEKIWKSTDIKLPYPVYFHIAMPIDSLHALVFGGASEEEDISETLLISQFGYDSIAEMPCGISPLLPYYSVTFENSIYTANDSRQLLCFNRSKREWKQYEFKDENQ</sequence>
<gene>
    <name evidence="2" type="ORF">BSTOLATCC_MIC31637</name>
</gene>
<feature type="region of interest" description="Disordered" evidence="1">
    <location>
        <begin position="1"/>
        <end position="26"/>
    </location>
</feature>
<dbReference type="Proteomes" id="UP001162131">
    <property type="component" value="Unassembled WGS sequence"/>
</dbReference>
<keyword evidence="3" id="KW-1185">Reference proteome</keyword>
<protein>
    <submittedName>
        <fullName evidence="2">Uncharacterized protein</fullName>
    </submittedName>
</protein>
<name>A0AAU9J8F1_9CILI</name>